<gene>
    <name evidence="3" type="ORF">C7S18_24010</name>
</gene>
<dbReference type="AlphaFoldDB" id="A0A2P1PZV5"/>
<feature type="domain" description="PD-(D/E)XK endonuclease-like" evidence="2">
    <location>
        <begin position="6"/>
        <end position="272"/>
    </location>
</feature>
<accession>A0A2P1PZV5</accession>
<dbReference type="EMBL" id="CP027861">
    <property type="protein sequence ID" value="AVQ00367.1"/>
    <property type="molecule type" value="Genomic_DNA"/>
</dbReference>
<dbReference type="Gene3D" id="3.90.320.10">
    <property type="match status" value="1"/>
</dbReference>
<evidence type="ECO:0000259" key="2">
    <source>
        <dbReference type="Pfam" id="PF12705"/>
    </source>
</evidence>
<dbReference type="OrthoDB" id="5785627at2"/>
<dbReference type="InterPro" id="IPR011604">
    <property type="entry name" value="PDDEXK-like_dom_sf"/>
</dbReference>
<sequence>MSTIRLGPSRLATYESCPRAYAWKYVWRFEAIETSASLVFGAATHQAIEASLIASAYRRPCDPVQVFTDKWNAATSSTTVSYSSLWSEEDLLHTGQMLMSRFESSFAESGLSVAFDNQAKPLVERPLEAAIGRGILASIKVDLVAFTDNDDLLVVDAKTPIRFSEEGFSSVSDQGTFYQLVLDAHAKRLGIPEVQGFAYFEGIKRKVPKTDRGEGPVWQLSDIGKRRSDGEIAEFVEKLQWVAQAIRAQRFPKQSRMGFDTPCTQCEYRHACWDGDMKGLRKRETRTASPESKKVQSV</sequence>
<name>A0A2P1PZV5_9GAMM</name>
<organism evidence="3 4">
    <name type="scientific">Ahniella affigens</name>
    <dbReference type="NCBI Taxonomy" id="2021234"/>
    <lineage>
        <taxon>Bacteria</taxon>
        <taxon>Pseudomonadati</taxon>
        <taxon>Pseudomonadota</taxon>
        <taxon>Gammaproteobacteria</taxon>
        <taxon>Lysobacterales</taxon>
        <taxon>Rhodanobacteraceae</taxon>
        <taxon>Ahniella</taxon>
    </lineage>
</organism>
<dbReference type="RefSeq" id="WP_106894284.1">
    <property type="nucleotide sequence ID" value="NZ_CP027861.1"/>
</dbReference>
<reference evidence="3 4" key="2">
    <citation type="submission" date="2018-03" db="EMBL/GenBank/DDBJ databases">
        <authorList>
            <person name="Keele B.F."/>
        </authorList>
    </citation>
    <scope>NUCLEOTIDE SEQUENCE [LARGE SCALE GENOMIC DNA]</scope>
    <source>
        <strain evidence="3 4">D13</strain>
        <plasmid evidence="4">Plasmid unnamed</plasmid>
    </source>
</reference>
<protein>
    <recommendedName>
        <fullName evidence="2">PD-(D/E)XK endonuclease-like domain-containing protein</fullName>
    </recommendedName>
</protein>
<geneLocation type="plasmid" evidence="3">
    <name>unnamed</name>
</geneLocation>
<dbReference type="KEGG" id="xba:C7S18_24010"/>
<evidence type="ECO:0000256" key="1">
    <source>
        <dbReference type="SAM" id="MobiDB-lite"/>
    </source>
</evidence>
<dbReference type="InterPro" id="IPR038726">
    <property type="entry name" value="PDDEXK_AddAB-type"/>
</dbReference>
<evidence type="ECO:0000313" key="3">
    <source>
        <dbReference type="EMBL" id="AVQ00367.1"/>
    </source>
</evidence>
<evidence type="ECO:0000313" key="4">
    <source>
        <dbReference type="Proteomes" id="UP000241074"/>
    </source>
</evidence>
<reference evidence="3 4" key="1">
    <citation type="submission" date="2018-03" db="EMBL/GenBank/DDBJ databases">
        <title>Ahniella affigens gen. nov., sp. nov., a gammaproteobacterium isolated from sandy soil near a stream.</title>
        <authorList>
            <person name="Ko Y."/>
            <person name="Kim J.-H."/>
        </authorList>
    </citation>
    <scope>NUCLEOTIDE SEQUENCE [LARGE SCALE GENOMIC DNA]</scope>
    <source>
        <strain evidence="3 4">D13</strain>
        <plasmid evidence="4">Plasmid unnamed</plasmid>
    </source>
</reference>
<dbReference type="Proteomes" id="UP000241074">
    <property type="component" value="Plasmid unnamed"/>
</dbReference>
<dbReference type="Pfam" id="PF12705">
    <property type="entry name" value="PDDEXK_1"/>
    <property type="match status" value="1"/>
</dbReference>
<keyword evidence="4" id="KW-1185">Reference proteome</keyword>
<feature type="region of interest" description="Disordered" evidence="1">
    <location>
        <begin position="279"/>
        <end position="298"/>
    </location>
</feature>
<keyword evidence="3" id="KW-0614">Plasmid</keyword>
<proteinExistence type="predicted"/>